<evidence type="ECO:0000313" key="4">
    <source>
        <dbReference type="Proteomes" id="UP000063789"/>
    </source>
</evidence>
<dbReference type="GO" id="GO:0016787">
    <property type="term" value="F:hydrolase activity"/>
    <property type="evidence" value="ECO:0007669"/>
    <property type="project" value="UniProtKB-KW"/>
</dbReference>
<accession>A0A0N9NJE5</accession>
<dbReference type="InterPro" id="IPR050266">
    <property type="entry name" value="AB_hydrolase_sf"/>
</dbReference>
<dbReference type="OrthoDB" id="9801162at2"/>
<evidence type="ECO:0000313" key="3">
    <source>
        <dbReference type="EMBL" id="ALG86084.1"/>
    </source>
</evidence>
<dbReference type="GO" id="GO:0016020">
    <property type="term" value="C:membrane"/>
    <property type="evidence" value="ECO:0007669"/>
    <property type="project" value="TreeGrafter"/>
</dbReference>
<dbReference type="KEGG" id="goq:ACH46_18245"/>
<dbReference type="InterPro" id="IPR029058">
    <property type="entry name" value="AB_hydrolase_fold"/>
</dbReference>
<evidence type="ECO:0000259" key="2">
    <source>
        <dbReference type="Pfam" id="PF00561"/>
    </source>
</evidence>
<dbReference type="PANTHER" id="PTHR43798">
    <property type="entry name" value="MONOACYLGLYCEROL LIPASE"/>
    <property type="match status" value="1"/>
</dbReference>
<keyword evidence="4" id="KW-1185">Reference proteome</keyword>
<keyword evidence="1 3" id="KW-0378">Hydrolase</keyword>
<organism evidence="3 4">
    <name type="scientific">Gordonia phthalatica</name>
    <dbReference type="NCBI Taxonomy" id="1136941"/>
    <lineage>
        <taxon>Bacteria</taxon>
        <taxon>Bacillati</taxon>
        <taxon>Actinomycetota</taxon>
        <taxon>Actinomycetes</taxon>
        <taxon>Mycobacteriales</taxon>
        <taxon>Gordoniaceae</taxon>
        <taxon>Gordonia</taxon>
    </lineage>
</organism>
<dbReference type="PANTHER" id="PTHR43798:SF31">
    <property type="entry name" value="AB HYDROLASE SUPERFAMILY PROTEIN YCLE"/>
    <property type="match status" value="1"/>
</dbReference>
<dbReference type="SUPFAM" id="SSF53474">
    <property type="entry name" value="alpha/beta-Hydrolases"/>
    <property type="match status" value="1"/>
</dbReference>
<sequence length="280" mass="30396">MTTTTPVETPEIGRSIDVNGVATNYHDQGKGAPVLLIHGSGPGVSAWANWRLTIPTLADRHRVIAPDILGFGYTTRPDGAEYNAETWLDHLVGLIDALGLEKVSVVGNSFGGALAMRLATRHPDRVERLVLMGSVGVLFPITPGLDAVWGYQPSVPAMRRLLDVFAYDERYATDELAELRYAASIRPGVQESYASMFPAPRQRKVAEMAVDESAISAIGCPTLIVHGRDDQVIPLSNSLRLLDLIPDSRLHVFAECGHWVQIEKTAAFNTVVDGFLAGEL</sequence>
<dbReference type="EMBL" id="CP011853">
    <property type="protein sequence ID" value="ALG86084.1"/>
    <property type="molecule type" value="Genomic_DNA"/>
</dbReference>
<proteinExistence type="predicted"/>
<dbReference type="PATRIC" id="fig|1136941.3.peg.3732"/>
<reference evidence="4" key="1">
    <citation type="submission" date="2015-06" db="EMBL/GenBank/DDBJ databases">
        <title>Complete genome sequence and metabolic analysis of phthalate degradation pathway in Gordonia sp. QH-11.</title>
        <authorList>
            <person name="Jin D."/>
            <person name="Kong X."/>
            <person name="Bai Z."/>
        </authorList>
    </citation>
    <scope>NUCLEOTIDE SEQUENCE [LARGE SCALE GENOMIC DNA]</scope>
    <source>
        <strain evidence="4">QH-11</strain>
    </source>
</reference>
<dbReference type="AlphaFoldDB" id="A0A0N9NJE5"/>
<name>A0A0N9NJE5_9ACTN</name>
<dbReference type="Pfam" id="PF00561">
    <property type="entry name" value="Abhydrolase_1"/>
    <property type="match status" value="1"/>
</dbReference>
<dbReference type="Proteomes" id="UP000063789">
    <property type="component" value="Chromosome"/>
</dbReference>
<protein>
    <submittedName>
        <fullName evidence="3">2-hydroxy-6-oxo-2,4-heptadienoate hydrolase</fullName>
    </submittedName>
</protein>
<dbReference type="InterPro" id="IPR000073">
    <property type="entry name" value="AB_hydrolase_1"/>
</dbReference>
<reference evidence="3 4" key="2">
    <citation type="journal article" date="2017" name="Int. J. Syst. Evol. Microbiol.">
        <title>Gordonia phthalatica sp. nov., a di-n-butyl phthalate-degrading bacterium isolated from activated sludge.</title>
        <authorList>
            <person name="Jin D."/>
            <person name="Kong X."/>
            <person name="Jia M."/>
            <person name="Yu X."/>
            <person name="Wang X."/>
            <person name="Zhuang X."/>
            <person name="Deng Y."/>
            <person name="Bai Z."/>
        </authorList>
    </citation>
    <scope>NUCLEOTIDE SEQUENCE [LARGE SCALE GENOMIC DNA]</scope>
    <source>
        <strain evidence="3 4">QH-11</strain>
    </source>
</reference>
<feature type="domain" description="AB hydrolase-1" evidence="2">
    <location>
        <begin position="33"/>
        <end position="264"/>
    </location>
</feature>
<evidence type="ECO:0000256" key="1">
    <source>
        <dbReference type="ARBA" id="ARBA00022801"/>
    </source>
</evidence>
<dbReference type="PRINTS" id="PR00111">
    <property type="entry name" value="ABHYDROLASE"/>
</dbReference>
<gene>
    <name evidence="3" type="ORF">ACH46_18245</name>
</gene>
<dbReference type="STRING" id="1136941.ACH46_18245"/>
<dbReference type="RefSeq" id="WP_062394186.1">
    <property type="nucleotide sequence ID" value="NZ_CP011853.1"/>
</dbReference>
<dbReference type="Gene3D" id="3.40.50.1820">
    <property type="entry name" value="alpha/beta hydrolase"/>
    <property type="match status" value="1"/>
</dbReference>